<evidence type="ECO:0000313" key="3">
    <source>
        <dbReference type="Proteomes" id="UP000183987"/>
    </source>
</evidence>
<dbReference type="Pfam" id="PF11102">
    <property type="entry name" value="YjbF"/>
    <property type="match status" value="1"/>
</dbReference>
<proteinExistence type="predicted"/>
<dbReference type="Gene3D" id="2.40.360.10">
    <property type="entry name" value="YmcC-like"/>
    <property type="match status" value="1"/>
</dbReference>
<dbReference type="Proteomes" id="UP000183987">
    <property type="component" value="Unassembled WGS sequence"/>
</dbReference>
<dbReference type="EMBL" id="FQUE01000013">
    <property type="protein sequence ID" value="SHF79365.1"/>
    <property type="molecule type" value="Genomic_DNA"/>
</dbReference>
<sequence length="220" mass="22831">MTKRAAAVWTMAALAALVGCGPMNEGNLAGTALTAVRARFDGTPATPAPTAPVLTRAQVDANPGGFLVMNAYGGSLVAALAAGGSNGSRITWISAEGLSVTTQNGLMVATRGFPRDLMAADVSGVMRALVASGGGATRRQEVLSDTDQIETVTYACNVTSKGRETIGILGRQIGTERFEEACASDRLAFTNQYWIDDSGTMVRSLQAIAPESGYIQLDRP</sequence>
<name>A0A1M5EJF5_LOKAT</name>
<feature type="signal peptide" evidence="1">
    <location>
        <begin position="1"/>
        <end position="15"/>
    </location>
</feature>
<organism evidence="2 3">
    <name type="scientific">Loktanella atrilutea</name>
    <dbReference type="NCBI Taxonomy" id="366533"/>
    <lineage>
        <taxon>Bacteria</taxon>
        <taxon>Pseudomonadati</taxon>
        <taxon>Pseudomonadota</taxon>
        <taxon>Alphaproteobacteria</taxon>
        <taxon>Rhodobacterales</taxon>
        <taxon>Roseobacteraceae</taxon>
        <taxon>Loktanella</taxon>
    </lineage>
</organism>
<evidence type="ECO:0000313" key="2">
    <source>
        <dbReference type="EMBL" id="SHF79365.1"/>
    </source>
</evidence>
<reference evidence="3" key="1">
    <citation type="submission" date="2016-11" db="EMBL/GenBank/DDBJ databases">
        <authorList>
            <person name="Varghese N."/>
            <person name="Submissions S."/>
        </authorList>
    </citation>
    <scope>NUCLEOTIDE SEQUENCE [LARGE SCALE GENOMIC DNA]</scope>
    <source>
        <strain evidence="3">DSM 29326</strain>
    </source>
</reference>
<gene>
    <name evidence="2" type="ORF">SAMN05444339_11318</name>
</gene>
<evidence type="ECO:0000256" key="1">
    <source>
        <dbReference type="SAM" id="SignalP"/>
    </source>
</evidence>
<dbReference type="InterPro" id="IPR021308">
    <property type="entry name" value="GfcB"/>
</dbReference>
<dbReference type="STRING" id="366533.SAMN05444339_11318"/>
<dbReference type="SUPFAM" id="SSF159270">
    <property type="entry name" value="YmcC-like"/>
    <property type="match status" value="1"/>
</dbReference>
<protein>
    <submittedName>
        <fullName evidence="2">Group 4 capsule polysaccharide lipoprotein gfcB, YjbF</fullName>
    </submittedName>
</protein>
<keyword evidence="1" id="KW-0732">Signal</keyword>
<dbReference type="AlphaFoldDB" id="A0A1M5EJF5"/>
<feature type="chain" id="PRO_5013200346" evidence="1">
    <location>
        <begin position="16"/>
        <end position="220"/>
    </location>
</feature>
<dbReference type="PROSITE" id="PS51257">
    <property type="entry name" value="PROKAR_LIPOPROTEIN"/>
    <property type="match status" value="1"/>
</dbReference>
<accession>A0A1M5EJF5</accession>
<keyword evidence="2" id="KW-0449">Lipoprotein</keyword>
<dbReference type="InterPro" id="IPR023373">
    <property type="entry name" value="YmcC_sf"/>
</dbReference>
<keyword evidence="3" id="KW-1185">Reference proteome</keyword>